<dbReference type="SMART" id="SM00409">
    <property type="entry name" value="IG"/>
    <property type="match status" value="4"/>
</dbReference>
<evidence type="ECO:0000256" key="5">
    <source>
        <dbReference type="ARBA" id="ARBA00022729"/>
    </source>
</evidence>
<evidence type="ECO:0000256" key="6">
    <source>
        <dbReference type="ARBA" id="ARBA00022737"/>
    </source>
</evidence>
<dbReference type="InterPro" id="IPR007110">
    <property type="entry name" value="Ig-like_dom"/>
</dbReference>
<dbReference type="SUPFAM" id="SSF48726">
    <property type="entry name" value="Immunoglobulin"/>
    <property type="match status" value="4"/>
</dbReference>
<evidence type="ECO:0000256" key="7">
    <source>
        <dbReference type="ARBA" id="ARBA00022889"/>
    </source>
</evidence>
<evidence type="ECO:0000256" key="12">
    <source>
        <dbReference type="ARBA" id="ARBA00023319"/>
    </source>
</evidence>
<evidence type="ECO:0000259" key="16">
    <source>
        <dbReference type="PROSITE" id="PS50853"/>
    </source>
</evidence>
<evidence type="ECO:0000256" key="8">
    <source>
        <dbReference type="ARBA" id="ARBA00022989"/>
    </source>
</evidence>
<accession>A0A026VZI0</accession>
<dbReference type="EMBL" id="KK107542">
    <property type="protein sequence ID" value="EZA49085.1"/>
    <property type="molecule type" value="Genomic_DNA"/>
</dbReference>
<dbReference type="InterPro" id="IPR036179">
    <property type="entry name" value="Ig-like_dom_sf"/>
</dbReference>
<keyword evidence="4 14" id="KW-0812">Transmembrane</keyword>
<dbReference type="InterPro" id="IPR003961">
    <property type="entry name" value="FN3_dom"/>
</dbReference>
<keyword evidence="3" id="KW-1003">Cell membrane</keyword>
<dbReference type="Pfam" id="PF07679">
    <property type="entry name" value="I-set"/>
    <property type="match status" value="4"/>
</dbReference>
<evidence type="ECO:0000313" key="17">
    <source>
        <dbReference type="EMBL" id="EZA49085.1"/>
    </source>
</evidence>
<keyword evidence="11" id="KW-0325">Glycoprotein</keyword>
<feature type="domain" description="Ig-like" evidence="15">
    <location>
        <begin position="336"/>
        <end position="425"/>
    </location>
</feature>
<dbReference type="InterPro" id="IPR013098">
    <property type="entry name" value="Ig_I-set"/>
</dbReference>
<comment type="subcellular location">
    <subcellularLocation>
        <location evidence="1">Cell membrane</location>
    </subcellularLocation>
    <subcellularLocation>
        <location evidence="2">Membrane</location>
        <topology evidence="2">Single-pass type I membrane protein</topology>
    </subcellularLocation>
</comment>
<dbReference type="Gene3D" id="2.60.40.10">
    <property type="entry name" value="Immunoglobulins"/>
    <property type="match status" value="8"/>
</dbReference>
<evidence type="ECO:0000256" key="10">
    <source>
        <dbReference type="ARBA" id="ARBA00023157"/>
    </source>
</evidence>
<name>A0A026VZI0_OOCBI</name>
<dbReference type="SUPFAM" id="SSF49265">
    <property type="entry name" value="Fibronectin type III"/>
    <property type="match status" value="3"/>
</dbReference>
<keyword evidence="9 14" id="KW-0472">Membrane</keyword>
<proteinExistence type="predicted"/>
<evidence type="ECO:0000256" key="1">
    <source>
        <dbReference type="ARBA" id="ARBA00004236"/>
    </source>
</evidence>
<feature type="domain" description="Fibronectin type-III" evidence="16">
    <location>
        <begin position="733"/>
        <end position="837"/>
    </location>
</feature>
<feature type="region of interest" description="Disordered" evidence="13">
    <location>
        <begin position="987"/>
        <end position="1073"/>
    </location>
</feature>
<dbReference type="FunFam" id="2.60.40.10:FF:000032">
    <property type="entry name" value="palladin isoform X1"/>
    <property type="match status" value="1"/>
</dbReference>
<dbReference type="STRING" id="2015173.A0A026VZI0"/>
<dbReference type="Pfam" id="PF00041">
    <property type="entry name" value="fn3"/>
    <property type="match status" value="3"/>
</dbReference>
<dbReference type="PROSITE" id="PS50853">
    <property type="entry name" value="FN3"/>
    <property type="match status" value="4"/>
</dbReference>
<dbReference type="GO" id="GO:0030424">
    <property type="term" value="C:axon"/>
    <property type="evidence" value="ECO:0007669"/>
    <property type="project" value="TreeGrafter"/>
</dbReference>
<keyword evidence="8 14" id="KW-1133">Transmembrane helix</keyword>
<dbReference type="PANTHER" id="PTHR44170:SF6">
    <property type="entry name" value="CONTACTIN"/>
    <property type="match status" value="1"/>
</dbReference>
<dbReference type="PROSITE" id="PS50835">
    <property type="entry name" value="IG_LIKE"/>
    <property type="match status" value="4"/>
</dbReference>
<evidence type="ECO:0000259" key="15">
    <source>
        <dbReference type="PROSITE" id="PS50835"/>
    </source>
</evidence>
<dbReference type="SMART" id="SM00408">
    <property type="entry name" value="IGc2"/>
    <property type="match status" value="4"/>
</dbReference>
<dbReference type="SMART" id="SM00060">
    <property type="entry name" value="FN3"/>
    <property type="match status" value="5"/>
</dbReference>
<keyword evidence="10" id="KW-1015">Disulfide bond</keyword>
<feature type="domain" description="Ig-like" evidence="15">
    <location>
        <begin position="61"/>
        <end position="145"/>
    </location>
</feature>
<feature type="domain" description="Fibronectin type-III" evidence="16">
    <location>
        <begin position="429"/>
        <end position="527"/>
    </location>
</feature>
<dbReference type="FunFam" id="2.60.40.10:FF:000005">
    <property type="entry name" value="Neuronal cell adhesion molecule"/>
    <property type="match status" value="1"/>
</dbReference>
<evidence type="ECO:0000256" key="14">
    <source>
        <dbReference type="SAM" id="Phobius"/>
    </source>
</evidence>
<feature type="domain" description="Ig-like" evidence="15">
    <location>
        <begin position="247"/>
        <end position="331"/>
    </location>
</feature>
<feature type="domain" description="Ig-like" evidence="15">
    <location>
        <begin position="154"/>
        <end position="241"/>
    </location>
</feature>
<protein>
    <submittedName>
        <fullName evidence="17">Neuroglian</fullName>
    </submittedName>
</protein>
<dbReference type="Pfam" id="PF13882">
    <property type="entry name" value="Bravo_FIGEY"/>
    <property type="match status" value="1"/>
</dbReference>
<feature type="domain" description="Fibronectin type-III" evidence="16">
    <location>
        <begin position="532"/>
        <end position="629"/>
    </location>
</feature>
<dbReference type="OrthoDB" id="6244967at2759"/>
<evidence type="ECO:0000256" key="4">
    <source>
        <dbReference type="ARBA" id="ARBA00022692"/>
    </source>
</evidence>
<reference evidence="17 18" key="1">
    <citation type="journal article" date="2014" name="Curr. Biol.">
        <title>The genome of the clonal raider ant Cerapachys biroi.</title>
        <authorList>
            <person name="Oxley P.R."/>
            <person name="Ji L."/>
            <person name="Fetter-Pruneda I."/>
            <person name="McKenzie S.K."/>
            <person name="Li C."/>
            <person name="Hu H."/>
            <person name="Zhang G."/>
            <person name="Kronauer D.J."/>
        </authorList>
    </citation>
    <scope>NUCLEOTIDE SEQUENCE [LARGE SCALE GENOMIC DNA]</scope>
</reference>
<keyword evidence="6" id="KW-0677">Repeat</keyword>
<feature type="transmembrane region" description="Helical" evidence="14">
    <location>
        <begin position="944"/>
        <end position="967"/>
    </location>
</feature>
<dbReference type="FunFam" id="2.60.40.10:FF:000004">
    <property type="entry name" value="DCC isoform 1"/>
    <property type="match status" value="1"/>
</dbReference>
<organism evidence="17 18">
    <name type="scientific">Ooceraea biroi</name>
    <name type="common">Clonal raider ant</name>
    <name type="synonym">Cerapachys biroi</name>
    <dbReference type="NCBI Taxonomy" id="2015173"/>
    <lineage>
        <taxon>Eukaryota</taxon>
        <taxon>Metazoa</taxon>
        <taxon>Ecdysozoa</taxon>
        <taxon>Arthropoda</taxon>
        <taxon>Hexapoda</taxon>
        <taxon>Insecta</taxon>
        <taxon>Pterygota</taxon>
        <taxon>Neoptera</taxon>
        <taxon>Endopterygota</taxon>
        <taxon>Hymenoptera</taxon>
        <taxon>Apocrita</taxon>
        <taxon>Aculeata</taxon>
        <taxon>Formicoidea</taxon>
        <taxon>Formicidae</taxon>
        <taxon>Dorylinae</taxon>
        <taxon>Ooceraea</taxon>
    </lineage>
</organism>
<dbReference type="FunFam" id="2.60.40.10:FF:001687">
    <property type="entry name" value="Neuroglian, isoform E"/>
    <property type="match status" value="1"/>
</dbReference>
<evidence type="ECO:0000313" key="18">
    <source>
        <dbReference type="Proteomes" id="UP000053097"/>
    </source>
</evidence>
<dbReference type="AlphaFoldDB" id="A0A026VZI0"/>
<dbReference type="Proteomes" id="UP000053097">
    <property type="component" value="Unassembled WGS sequence"/>
</dbReference>
<keyword evidence="18" id="KW-1185">Reference proteome</keyword>
<dbReference type="GO" id="GO:0007420">
    <property type="term" value="P:brain development"/>
    <property type="evidence" value="ECO:0007669"/>
    <property type="project" value="TreeGrafter"/>
</dbReference>
<keyword evidence="5" id="KW-0732">Signal</keyword>
<feature type="domain" description="Fibronectin type-III" evidence="16">
    <location>
        <begin position="634"/>
        <end position="732"/>
    </location>
</feature>
<dbReference type="InterPro" id="IPR026966">
    <property type="entry name" value="Neurofascin/L1/NrCAM_C"/>
</dbReference>
<dbReference type="GO" id="GO:0005886">
    <property type="term" value="C:plasma membrane"/>
    <property type="evidence" value="ECO:0007669"/>
    <property type="project" value="UniProtKB-SubCell"/>
</dbReference>
<gene>
    <name evidence="17" type="ORF">X777_12667</name>
</gene>
<dbReference type="InterPro" id="IPR003598">
    <property type="entry name" value="Ig_sub2"/>
</dbReference>
<dbReference type="FunFam" id="2.60.40.10:FF:000028">
    <property type="entry name" value="Neuronal cell adhesion molecule"/>
    <property type="match status" value="1"/>
</dbReference>
<keyword evidence="7" id="KW-0130">Cell adhesion</keyword>
<evidence type="ECO:0000256" key="9">
    <source>
        <dbReference type="ARBA" id="ARBA00023136"/>
    </source>
</evidence>
<dbReference type="InterPro" id="IPR013783">
    <property type="entry name" value="Ig-like_fold"/>
</dbReference>
<dbReference type="InterPro" id="IPR036116">
    <property type="entry name" value="FN3_sf"/>
</dbReference>
<evidence type="ECO:0000256" key="3">
    <source>
        <dbReference type="ARBA" id="ARBA00022475"/>
    </source>
</evidence>
<evidence type="ECO:0000256" key="2">
    <source>
        <dbReference type="ARBA" id="ARBA00004479"/>
    </source>
</evidence>
<dbReference type="CDD" id="cd00063">
    <property type="entry name" value="FN3"/>
    <property type="match status" value="5"/>
</dbReference>
<dbReference type="FunFam" id="2.60.40.10:FF:000035">
    <property type="entry name" value="Contactin 1"/>
    <property type="match status" value="1"/>
</dbReference>
<evidence type="ECO:0000256" key="13">
    <source>
        <dbReference type="SAM" id="MobiDB-lite"/>
    </source>
</evidence>
<dbReference type="InterPro" id="IPR003599">
    <property type="entry name" value="Ig_sub"/>
</dbReference>
<dbReference type="OMA" id="NHSSYPG"/>
<dbReference type="GO" id="GO:0007411">
    <property type="term" value="P:axon guidance"/>
    <property type="evidence" value="ECO:0007669"/>
    <property type="project" value="TreeGrafter"/>
</dbReference>
<feature type="compositionally biased region" description="Low complexity" evidence="13">
    <location>
        <begin position="1006"/>
        <end position="1017"/>
    </location>
</feature>
<dbReference type="PANTHER" id="PTHR44170">
    <property type="entry name" value="PROTEIN SIDEKICK"/>
    <property type="match status" value="1"/>
</dbReference>
<evidence type="ECO:0000256" key="11">
    <source>
        <dbReference type="ARBA" id="ARBA00023180"/>
    </source>
</evidence>
<dbReference type="GO" id="GO:0098632">
    <property type="term" value="F:cell-cell adhesion mediator activity"/>
    <property type="evidence" value="ECO:0007669"/>
    <property type="project" value="TreeGrafter"/>
</dbReference>
<sequence>MTLDPEGNLWFSNVTRNDASDDFYYACAATSVFRNEYKLGNKVLLNVISTGASAGQNKHPPERQYVTRKNEVALRGKKVELYCIFGGTPLPQIVWSKNGQLLRPSDRITQGNYGKSLIIKHVSFEDEGTYTCEASNGVGTAQSYSVHLQVMAVPYFTVEPEIVNAAEDETVQIRCEASGVPVPEIKWIHNGKPISEAPPNSRRRVTPNSIIIEKLVKKDTGNYGCNATNSLGYVYKDVYVNVLALDPDITQPPTDMETVDGKTVRITCRVFGAPKPEVKWIRNRQELTGGRYKTLDTGDLEIENVIFLDAGNYTCHASNKFGEVEASAKLVVKEHTRITDEPEDYEVAAGSTATFRCNAVTDSSLTLAIDWLSNGEPIDFEMEPRFVRSTDYSLMITKTTELDSGIYTCVAHTELDEARAQATLIVQDVPNAPSLRNVKCYSHEALVNWIPMGDNRAPILRFTIQYNTSFTPDTWEIAKDFVPATEQTHLVPMSPWANYTFRVLAWNKIGPSTPSAHSHVICTTLPDVPFKNPDNVMGNGTTPQNLVISWTTMPQIEHNAPRFMYRVYYKRDIPGESWTILDINDWRKNSLQVDNQPTYQRYRIKVAAINVKGECPTTPTEVIGYSGEDVPLQAPGNFTLNQIKSSTTALLSWSPVPEESVRGELQGYKIQTWTEKEGEKNMRQIDVPGGNRTHALITKFVPYSKNFVRIVAYNRRYTGPASETLSFDTPEGVPGTVLSFEAFPMGSSALYLVWTRPAEPNGVLTGYRIYYQVVNGTKLETLLERKPHIMDPYATNAKLAALAPETKYRVHIRATTRVGEGNDYFIEQKTRTSLRPDIPQFTWETVPTENGYANVRIIWLPNLNGNPGSHFFVKYRPKGETISLMTDPEFQSNTIEIRGLQSGEVYIMSVVAVDGDYLSESAPQEIETSSEGPIIQPKENVATAGWFIGMMLAIAILLLVLIIVCVIKRNRGGKYAVHERELAAGRGDYPDEGGFHEYSQPLDTKSAGGRASLASSSHQDGKHPESDTDSMAEYGDGDTGRFTEDGSFIGQYGPKGRPEETPPIPTGTMATYV</sequence>
<keyword evidence="12" id="KW-0393">Immunoglobulin domain</keyword>